<evidence type="ECO:0000259" key="9">
    <source>
        <dbReference type="PROSITE" id="PS51857"/>
    </source>
</evidence>
<dbReference type="RefSeq" id="WP_207353439.1">
    <property type="nucleotide sequence ID" value="NZ_CP071503.1"/>
</dbReference>
<dbReference type="InterPro" id="IPR012340">
    <property type="entry name" value="NA-bd_OB-fold"/>
</dbReference>
<feature type="domain" description="CSD" evidence="9">
    <location>
        <begin position="1"/>
        <end position="66"/>
    </location>
</feature>
<protein>
    <recommendedName>
        <fullName evidence="2">Cold shock-like protein CspD</fullName>
    </recommendedName>
</protein>
<keyword evidence="11" id="KW-1185">Reference proteome</keyword>
<keyword evidence="3" id="KW-0963">Cytoplasm</keyword>
<dbReference type="EMBL" id="CP071503">
    <property type="protein sequence ID" value="QSX32194.1"/>
    <property type="molecule type" value="Genomic_DNA"/>
</dbReference>
<dbReference type="InterPro" id="IPR011129">
    <property type="entry name" value="CSD"/>
</dbReference>
<evidence type="ECO:0000313" key="11">
    <source>
        <dbReference type="Proteomes" id="UP000662770"/>
    </source>
</evidence>
<evidence type="ECO:0000256" key="2">
    <source>
        <dbReference type="ARBA" id="ARBA00022318"/>
    </source>
</evidence>
<dbReference type="PIRSF" id="PIRSF002599">
    <property type="entry name" value="Cold_shock_A"/>
    <property type="match status" value="1"/>
</dbReference>
<dbReference type="PRINTS" id="PR00050">
    <property type="entry name" value="COLDSHOCK"/>
</dbReference>
<organism evidence="10 11">
    <name type="scientific">Shewanella avicenniae</name>
    <dbReference type="NCBI Taxonomy" id="2814294"/>
    <lineage>
        <taxon>Bacteria</taxon>
        <taxon>Pseudomonadati</taxon>
        <taxon>Pseudomonadota</taxon>
        <taxon>Gammaproteobacteria</taxon>
        <taxon>Alteromonadales</taxon>
        <taxon>Shewanellaceae</taxon>
        <taxon>Shewanella</taxon>
    </lineage>
</organism>
<dbReference type="PANTHER" id="PTHR46565:SF20">
    <property type="entry name" value="COLD SHOCK DOMAIN-CONTAINING PROTEIN 4"/>
    <property type="match status" value="1"/>
</dbReference>
<dbReference type="InterPro" id="IPR012751">
    <property type="entry name" value="CspD"/>
</dbReference>
<dbReference type="PROSITE" id="PS51857">
    <property type="entry name" value="CSD_2"/>
    <property type="match status" value="1"/>
</dbReference>
<evidence type="ECO:0000256" key="3">
    <source>
        <dbReference type="ARBA" id="ARBA00022490"/>
    </source>
</evidence>
<evidence type="ECO:0000256" key="5">
    <source>
        <dbReference type="ARBA" id="ARBA00023125"/>
    </source>
</evidence>
<proteinExistence type="predicted"/>
<dbReference type="InterPro" id="IPR002059">
    <property type="entry name" value="CSP_DNA-bd"/>
</dbReference>
<gene>
    <name evidence="10" type="primary">cspD</name>
    <name evidence="10" type="ORF">JYB87_10410</name>
</gene>
<sequence>MASGTVKWFNNAKGFGFICPDQGGEDVFAHYSTIEMDGYRTLKAGQPVEFEVEKGPKGMHASQISPAK</sequence>
<evidence type="ECO:0000256" key="4">
    <source>
        <dbReference type="ARBA" id="ARBA00023015"/>
    </source>
</evidence>
<reference evidence="10 11" key="1">
    <citation type="submission" date="2021-03" db="EMBL/GenBank/DDBJ databases">
        <title>Novel species identification of genus Shewanella.</title>
        <authorList>
            <person name="Liu G."/>
            <person name="Zhang Q."/>
        </authorList>
    </citation>
    <scope>NUCLEOTIDE SEQUENCE [LARGE SCALE GENOMIC DNA]</scope>
    <source>
        <strain evidence="10 11">FJAT-51800</strain>
    </source>
</reference>
<evidence type="ECO:0000256" key="7">
    <source>
        <dbReference type="ARBA" id="ARBA00023163"/>
    </source>
</evidence>
<dbReference type="Proteomes" id="UP000662770">
    <property type="component" value="Chromosome"/>
</dbReference>
<keyword evidence="6" id="KW-0010">Activator</keyword>
<dbReference type="CDD" id="cd04458">
    <property type="entry name" value="CSP_CDS"/>
    <property type="match status" value="1"/>
</dbReference>
<dbReference type="Pfam" id="PF00313">
    <property type="entry name" value="CSD"/>
    <property type="match status" value="1"/>
</dbReference>
<keyword evidence="5" id="KW-0238">DNA-binding</keyword>
<dbReference type="SUPFAM" id="SSF50249">
    <property type="entry name" value="Nucleic acid-binding proteins"/>
    <property type="match status" value="1"/>
</dbReference>
<dbReference type="NCBIfam" id="TIGR02381">
    <property type="entry name" value="cspD"/>
    <property type="match status" value="1"/>
</dbReference>
<accession>A0ABX7QLQ9</accession>
<evidence type="ECO:0000313" key="10">
    <source>
        <dbReference type="EMBL" id="QSX32194.1"/>
    </source>
</evidence>
<evidence type="ECO:0000256" key="8">
    <source>
        <dbReference type="RuleBase" id="RU000408"/>
    </source>
</evidence>
<keyword evidence="4" id="KW-0805">Transcription regulation</keyword>
<dbReference type="PROSITE" id="PS00352">
    <property type="entry name" value="CSD_1"/>
    <property type="match status" value="1"/>
</dbReference>
<evidence type="ECO:0000256" key="1">
    <source>
        <dbReference type="ARBA" id="ARBA00004496"/>
    </source>
</evidence>
<dbReference type="Gene3D" id="2.40.50.140">
    <property type="entry name" value="Nucleic acid-binding proteins"/>
    <property type="match status" value="1"/>
</dbReference>
<name>A0ABX7QLQ9_9GAMM</name>
<dbReference type="SMART" id="SM00357">
    <property type="entry name" value="CSP"/>
    <property type="match status" value="1"/>
</dbReference>
<comment type="subcellular location">
    <subcellularLocation>
        <location evidence="1 8">Cytoplasm</location>
    </subcellularLocation>
</comment>
<dbReference type="InterPro" id="IPR012156">
    <property type="entry name" value="Cold_shock_CspA"/>
</dbReference>
<dbReference type="PANTHER" id="PTHR46565">
    <property type="entry name" value="COLD SHOCK DOMAIN PROTEIN 2"/>
    <property type="match status" value="1"/>
</dbReference>
<dbReference type="InterPro" id="IPR019844">
    <property type="entry name" value="CSD_CS"/>
</dbReference>
<evidence type="ECO:0000256" key="6">
    <source>
        <dbReference type="ARBA" id="ARBA00023159"/>
    </source>
</evidence>
<keyword evidence="7" id="KW-0804">Transcription</keyword>